<evidence type="ECO:0000313" key="11">
    <source>
        <dbReference type="Proteomes" id="UP000192708"/>
    </source>
</evidence>
<keyword evidence="2" id="KW-0813">Transport</keyword>
<keyword evidence="6 8" id="KW-1133">Transmembrane helix</keyword>
<feature type="transmembrane region" description="Helical" evidence="8">
    <location>
        <begin position="373"/>
        <end position="393"/>
    </location>
</feature>
<proteinExistence type="predicted"/>
<evidence type="ECO:0000256" key="3">
    <source>
        <dbReference type="ARBA" id="ARBA00022475"/>
    </source>
</evidence>
<dbReference type="STRING" id="1938817.SAMN06296008_10688"/>
<evidence type="ECO:0000256" key="4">
    <source>
        <dbReference type="ARBA" id="ARBA00022692"/>
    </source>
</evidence>
<feature type="transmembrane region" description="Helical" evidence="8">
    <location>
        <begin position="58"/>
        <end position="77"/>
    </location>
</feature>
<keyword evidence="3" id="KW-1003">Cell membrane</keyword>
<dbReference type="GO" id="GO:0055085">
    <property type="term" value="P:transmembrane transport"/>
    <property type="evidence" value="ECO:0007669"/>
    <property type="project" value="InterPro"/>
</dbReference>
<name>A0A1W1ZT26_9BURK</name>
<dbReference type="PIRSF" id="PIRSF006060">
    <property type="entry name" value="AA_transporter"/>
    <property type="match status" value="1"/>
</dbReference>
<feature type="transmembrane region" description="Helical" evidence="8">
    <location>
        <begin position="443"/>
        <end position="462"/>
    </location>
</feature>
<evidence type="ECO:0000256" key="5">
    <source>
        <dbReference type="ARBA" id="ARBA00022970"/>
    </source>
</evidence>
<dbReference type="PANTHER" id="PTHR43495">
    <property type="entry name" value="GABA PERMEASE"/>
    <property type="match status" value="1"/>
</dbReference>
<protein>
    <submittedName>
        <fullName evidence="10">Amino acid/polyamine/organocation transporter, APC superfamily</fullName>
    </submittedName>
</protein>
<evidence type="ECO:0000256" key="1">
    <source>
        <dbReference type="ARBA" id="ARBA00004651"/>
    </source>
</evidence>
<organism evidence="10 11">
    <name type="scientific">Polynucleobacter kasalickyi</name>
    <dbReference type="NCBI Taxonomy" id="1938817"/>
    <lineage>
        <taxon>Bacteria</taxon>
        <taxon>Pseudomonadati</taxon>
        <taxon>Pseudomonadota</taxon>
        <taxon>Betaproteobacteria</taxon>
        <taxon>Burkholderiales</taxon>
        <taxon>Burkholderiaceae</taxon>
        <taxon>Polynucleobacter</taxon>
    </lineage>
</organism>
<dbReference type="Gene3D" id="1.20.1740.10">
    <property type="entry name" value="Amino acid/polyamine transporter I"/>
    <property type="match status" value="1"/>
</dbReference>
<feature type="transmembrane region" description="Helical" evidence="8">
    <location>
        <begin position="414"/>
        <end position="437"/>
    </location>
</feature>
<reference evidence="10 11" key="1">
    <citation type="submission" date="2017-04" db="EMBL/GenBank/DDBJ databases">
        <authorList>
            <person name="Afonso C.L."/>
            <person name="Miller P.J."/>
            <person name="Scott M.A."/>
            <person name="Spackman E."/>
            <person name="Goraichik I."/>
            <person name="Dimitrov K.M."/>
            <person name="Suarez D.L."/>
            <person name="Swayne D.E."/>
        </authorList>
    </citation>
    <scope>NUCLEOTIDE SEQUENCE [LARGE SCALE GENOMIC DNA]</scope>
    <source>
        <strain evidence="10 11">VK13</strain>
    </source>
</reference>
<feature type="transmembrane region" description="Helical" evidence="8">
    <location>
        <begin position="301"/>
        <end position="326"/>
    </location>
</feature>
<keyword evidence="11" id="KW-1185">Reference proteome</keyword>
<feature type="domain" description="Amino acid permease/ SLC12A" evidence="9">
    <location>
        <begin position="30"/>
        <end position="457"/>
    </location>
</feature>
<feature type="transmembrane region" description="Helical" evidence="8">
    <location>
        <begin position="172"/>
        <end position="195"/>
    </location>
</feature>
<evidence type="ECO:0000256" key="7">
    <source>
        <dbReference type="ARBA" id="ARBA00023136"/>
    </source>
</evidence>
<feature type="transmembrane region" description="Helical" evidence="8">
    <location>
        <begin position="139"/>
        <end position="160"/>
    </location>
</feature>
<feature type="transmembrane region" description="Helical" evidence="8">
    <location>
        <begin position="254"/>
        <end position="275"/>
    </location>
</feature>
<keyword evidence="4 8" id="KW-0812">Transmembrane</keyword>
<evidence type="ECO:0000256" key="6">
    <source>
        <dbReference type="ARBA" id="ARBA00022989"/>
    </source>
</evidence>
<dbReference type="AlphaFoldDB" id="A0A1W1ZT26"/>
<dbReference type="InterPro" id="IPR004840">
    <property type="entry name" value="Amino_acid_permease_CS"/>
</dbReference>
<dbReference type="Proteomes" id="UP000192708">
    <property type="component" value="Unassembled WGS sequence"/>
</dbReference>
<dbReference type="FunFam" id="1.20.1740.10:FF:000001">
    <property type="entry name" value="Amino acid permease"/>
    <property type="match status" value="1"/>
</dbReference>
<feature type="transmembrane region" description="Helical" evidence="8">
    <location>
        <begin position="111"/>
        <end position="133"/>
    </location>
</feature>
<evidence type="ECO:0000256" key="2">
    <source>
        <dbReference type="ARBA" id="ARBA00022448"/>
    </source>
</evidence>
<comment type="subcellular location">
    <subcellularLocation>
        <location evidence="1">Cell membrane</location>
        <topology evidence="1">Multi-pass membrane protein</topology>
    </subcellularLocation>
</comment>
<feature type="transmembrane region" description="Helical" evidence="8">
    <location>
        <begin position="33"/>
        <end position="52"/>
    </location>
</feature>
<sequence>MSINETLGTLNEIAENTSQHALKRHLKARHIRLMALGSTIGVGLFLGAGTAISQAGPAIIFGYLLAGLVAFVVLRALGEMAVHQPVEGSFAQYANDYVSPFVGYMVGWSYWFYWMIVGIAEVTAVGIYMGIWFPDLPQWIWAISALLMMGLLNFIAVRLFGEIEFWFALIKVVAIVVMIGVGLSVIVFGFTNGWVPIGFDNLWKHGGFFPTGLEGFLLSIQMAMFAYIGIEMIGLSAGETEAPEKTIPIAINSLIVRIVVFYVGALLVILAIYPWHEISHQGGSPFVAMFEKLGLREAAGIVNFVVITAALSSCNAGIFSGGRLLLSLSKNGYAPKFLQKISISGVPQTAVFMTVFLSAIGTLLNYYVPEKAFLYLTSALTFIGLTVWIAILYTQICFRRQLMAHEINTLSFKCVFWPFSSYLASFLIMVVIGIISYYEETRIGLYVAGTIFATLILFYYVLGFHKKSN</sequence>
<keyword evidence="7 8" id="KW-0472">Membrane</keyword>
<dbReference type="EMBL" id="FWXJ01000006">
    <property type="protein sequence ID" value="SMC51228.1"/>
    <property type="molecule type" value="Genomic_DNA"/>
</dbReference>
<gene>
    <name evidence="10" type="ORF">SAMN06296008_10688</name>
</gene>
<dbReference type="PROSITE" id="PS00218">
    <property type="entry name" value="AMINO_ACID_PERMEASE_1"/>
    <property type="match status" value="1"/>
</dbReference>
<accession>A0A1W1ZT26</accession>
<dbReference type="InterPro" id="IPR004841">
    <property type="entry name" value="AA-permease/SLC12A_dom"/>
</dbReference>
<dbReference type="PANTHER" id="PTHR43495:SF6">
    <property type="entry name" value="THREONINE_SERINE TRANSPORTER YBXG-RELATED"/>
    <property type="match status" value="1"/>
</dbReference>
<keyword evidence="5" id="KW-0029">Amino-acid transport</keyword>
<dbReference type="Pfam" id="PF00324">
    <property type="entry name" value="AA_permease"/>
    <property type="match status" value="1"/>
</dbReference>
<evidence type="ECO:0000256" key="8">
    <source>
        <dbReference type="SAM" id="Phobius"/>
    </source>
</evidence>
<dbReference type="GO" id="GO:0006865">
    <property type="term" value="P:amino acid transport"/>
    <property type="evidence" value="ECO:0007669"/>
    <property type="project" value="UniProtKB-KW"/>
</dbReference>
<feature type="transmembrane region" description="Helical" evidence="8">
    <location>
        <begin position="215"/>
        <end position="233"/>
    </location>
</feature>
<evidence type="ECO:0000259" key="9">
    <source>
        <dbReference type="Pfam" id="PF00324"/>
    </source>
</evidence>
<feature type="transmembrane region" description="Helical" evidence="8">
    <location>
        <begin position="346"/>
        <end position="367"/>
    </location>
</feature>
<evidence type="ECO:0000313" key="10">
    <source>
        <dbReference type="EMBL" id="SMC51228.1"/>
    </source>
</evidence>
<dbReference type="GO" id="GO:0005886">
    <property type="term" value="C:plasma membrane"/>
    <property type="evidence" value="ECO:0007669"/>
    <property type="project" value="UniProtKB-SubCell"/>
</dbReference>